<sequence>MMVFLMTSSGAPLLLLFIQVTTGHSSDGSDVNATSPTQMSTPPLTTPPGIVDSMFSTMTSDTTTSAIANSQVRLVNGPNSCSGRVEVYHSGHWGTVCDDLWDLSDTQVVCRQLGCGRALSAPREAHFGQGNGTIWLDDVTCTGSESNLTRCSHNGFGLHNCGHHEDAGVICSGGSNTTAAPPISWNTTTGTARPTNQITTLADALIRLVNGPNSCSGRVEVYHSGHWGTVCDDLWDLSDAQVVCRQLGCGRALSAPPGAHFGQGNGQIWLDDVLCSGRESSLTQCGHLGFGSHNCNHGEDAGVVCSASAGGSNTTAAPPIYWNATTETRGPIYPTTPSVVNSTPGWQGARSQWVEVEPEVISYPGQTVNLRCAFIGAQVIQLTQVSWIFESRKGEMLNIAVYHPNFGVMYPASPLKGRVSFPTPSLSNPSIQISDIKMTDEGRYICEYATYPSGNEQGITSLVILALSTSPPFYWNTTTETAGTTNQSTTLAGNTTTVTPVTAWQDAPIRLINGPNSCSGRVEVYHSGSWGTVCDDSWDLSDAQVVCRELGCGRALSAPPEAHFGQGNGTIWMDDVGCTGSESNLTRCSHNGFGRHNCNHGEDAGVVCSDSERPSNLGPELVCGRRLLEVGLSRSGLETAGLNVFSAHLADLRCSSHQEANGTVWFQVERREGSCGNTLTTNSSHAIYSNSLFIYQVHNVSFTRPVSIPFSCAYPLDTESSLDVAVVPYLPVEGVVSGIGSKASASMSLYHNSNYTEPYPAGQRVTLPLGSALHVGVSVNETETERFVVVLDNCYATHSPNPDDPMRYFIIQNKCPSDRTQVRVEESGSSLEARFSALLFVFQGDYQDVFLHCSLSLCDQRSSSCTPLCSRRRRSRSISSSVPLNPVTIGPISWTWSLD</sequence>
<dbReference type="GO" id="GO:0007155">
    <property type="term" value="P:cell adhesion"/>
    <property type="evidence" value="ECO:0007669"/>
    <property type="project" value="UniProtKB-KW"/>
</dbReference>
<evidence type="ECO:0000256" key="11">
    <source>
        <dbReference type="ARBA" id="ARBA00022949"/>
    </source>
</evidence>
<feature type="region of interest" description="Disordered" evidence="23">
    <location>
        <begin position="27"/>
        <end position="46"/>
    </location>
</feature>
<feature type="compositionally biased region" description="Polar residues" evidence="23">
    <location>
        <begin position="27"/>
        <end position="43"/>
    </location>
</feature>
<evidence type="ECO:0000256" key="10">
    <source>
        <dbReference type="ARBA" id="ARBA00022889"/>
    </source>
</evidence>
<feature type="disulfide bond" evidence="22">
    <location>
        <begin position="547"/>
        <end position="608"/>
    </location>
</feature>
<keyword evidence="11" id="KW-0965">Cell junction</keyword>
<dbReference type="InterPro" id="IPR013783">
    <property type="entry name" value="Ig-like_fold"/>
</dbReference>
<keyword evidence="12" id="KW-1133">Transmembrane helix</keyword>
<feature type="domain" description="SRCR" evidence="25">
    <location>
        <begin position="72"/>
        <end position="172"/>
    </location>
</feature>
<evidence type="ECO:0000256" key="17">
    <source>
        <dbReference type="ARBA" id="ARBA00058074"/>
    </source>
</evidence>
<evidence type="ECO:0000256" key="2">
    <source>
        <dbReference type="ARBA" id="ARBA00004536"/>
    </source>
</evidence>
<comment type="subunit">
    <text evidence="19">Cis- and trans-homodimer. Can form trans-heterodimers.</text>
</comment>
<keyword evidence="28" id="KW-1185">Reference proteome</keyword>
<dbReference type="FunFam" id="3.10.250.10:FF:000003">
    <property type="entry name" value="Deleted in malignant brain tumors 1"/>
    <property type="match status" value="2"/>
</dbReference>
<evidence type="ECO:0000256" key="19">
    <source>
        <dbReference type="ARBA" id="ARBA00062858"/>
    </source>
</evidence>
<keyword evidence="16" id="KW-0325">Glycoprotein</keyword>
<evidence type="ECO:0000313" key="29">
    <source>
        <dbReference type="RefSeq" id="XP_038844288.1"/>
    </source>
</evidence>
<dbReference type="PROSITE" id="PS51034">
    <property type="entry name" value="ZP_2"/>
    <property type="match status" value="1"/>
</dbReference>
<keyword evidence="10" id="KW-0130">Cell adhesion</keyword>
<gene>
    <name evidence="29 30" type="primary">LOC120043798</name>
</gene>
<evidence type="ECO:0000313" key="30">
    <source>
        <dbReference type="RefSeq" id="XP_038844289.1"/>
    </source>
</evidence>
<dbReference type="InterPro" id="IPR001507">
    <property type="entry name" value="ZP_dom"/>
</dbReference>
<dbReference type="SUPFAM" id="SSF48726">
    <property type="entry name" value="Immunoglobulin"/>
    <property type="match status" value="1"/>
</dbReference>
<evidence type="ECO:0000259" key="26">
    <source>
        <dbReference type="PROSITE" id="PS50835"/>
    </source>
</evidence>
<evidence type="ECO:0000256" key="18">
    <source>
        <dbReference type="ARBA" id="ARBA00058274"/>
    </source>
</evidence>
<dbReference type="Pfam" id="PF00100">
    <property type="entry name" value="Zona_pellucida"/>
    <property type="match status" value="1"/>
</dbReference>
<evidence type="ECO:0000259" key="27">
    <source>
        <dbReference type="PROSITE" id="PS51034"/>
    </source>
</evidence>
<name>A0A8U0QIF2_SALNM</name>
<evidence type="ECO:0000313" key="28">
    <source>
        <dbReference type="Proteomes" id="UP000808372"/>
    </source>
</evidence>
<keyword evidence="7" id="KW-0812">Transmembrane</keyword>
<dbReference type="SMART" id="SM00241">
    <property type="entry name" value="ZP"/>
    <property type="match status" value="1"/>
</dbReference>
<feature type="disulfide bond" evidence="22">
    <location>
        <begin position="244"/>
        <end position="305"/>
    </location>
</feature>
<evidence type="ECO:0000256" key="4">
    <source>
        <dbReference type="ARBA" id="ARBA00007810"/>
    </source>
</evidence>
<dbReference type="GO" id="GO:0004252">
    <property type="term" value="F:serine-type endopeptidase activity"/>
    <property type="evidence" value="ECO:0007669"/>
    <property type="project" value="TreeGrafter"/>
</dbReference>
<keyword evidence="15" id="KW-0675">Receptor</keyword>
<evidence type="ECO:0000256" key="22">
    <source>
        <dbReference type="PROSITE-ProRule" id="PRU00196"/>
    </source>
</evidence>
<dbReference type="Pfam" id="PF00530">
    <property type="entry name" value="SRCR"/>
    <property type="match status" value="3"/>
</dbReference>
<feature type="domain" description="Ig-like" evidence="26">
    <location>
        <begin position="337"/>
        <end position="460"/>
    </location>
</feature>
<dbReference type="RefSeq" id="XP_038844289.1">
    <property type="nucleotide sequence ID" value="XM_038988361.1"/>
</dbReference>
<evidence type="ECO:0000256" key="24">
    <source>
        <dbReference type="SAM" id="SignalP"/>
    </source>
</evidence>
<dbReference type="Pfam" id="PF07686">
    <property type="entry name" value="V-set"/>
    <property type="match status" value="1"/>
</dbReference>
<dbReference type="PROSITE" id="PS50287">
    <property type="entry name" value="SRCR_2"/>
    <property type="match status" value="3"/>
</dbReference>
<dbReference type="GO" id="GO:0005886">
    <property type="term" value="C:plasma membrane"/>
    <property type="evidence" value="ECO:0007669"/>
    <property type="project" value="UniProtKB-SubCell"/>
</dbReference>
<dbReference type="Gene3D" id="2.60.40.3210">
    <property type="entry name" value="Zona pellucida, ZP-N domain"/>
    <property type="match status" value="1"/>
</dbReference>
<keyword evidence="13" id="KW-0472">Membrane</keyword>
<dbReference type="InterPro" id="IPR036179">
    <property type="entry name" value="Ig-like_dom_sf"/>
</dbReference>
<comment type="subcellular location">
    <subcellularLocation>
        <location evidence="2">Cell junction</location>
        <location evidence="2">Adherens junction</location>
    </subcellularLocation>
    <subcellularLocation>
        <location evidence="1">Cell membrane</location>
        <topology evidence="1">Single-pass type I membrane protein</topology>
    </subcellularLocation>
    <subcellularLocation>
        <location evidence="3">Secreted</location>
    </subcellularLocation>
</comment>
<dbReference type="FunFam" id="3.10.250.10:FF:000007">
    <property type="entry name" value="Soluble scavenger receptor cysteine-rich domain-containing protein SSC5D"/>
    <property type="match status" value="1"/>
</dbReference>
<keyword evidence="5" id="KW-1003">Cell membrane</keyword>
<protein>
    <recommendedName>
        <fullName evidence="21">Soluble scavenger receptor cysteine-rich domain-containing protein SSC5D</fullName>
    </recommendedName>
</protein>
<keyword evidence="6" id="KW-0964">Secreted</keyword>
<evidence type="ECO:0000256" key="12">
    <source>
        <dbReference type="ARBA" id="ARBA00022989"/>
    </source>
</evidence>
<evidence type="ECO:0000259" key="25">
    <source>
        <dbReference type="PROSITE" id="PS50287"/>
    </source>
</evidence>
<evidence type="ECO:0000256" key="23">
    <source>
        <dbReference type="SAM" id="MobiDB-lite"/>
    </source>
</evidence>
<dbReference type="GO" id="GO:0005615">
    <property type="term" value="C:extracellular space"/>
    <property type="evidence" value="ECO:0007669"/>
    <property type="project" value="TreeGrafter"/>
</dbReference>
<dbReference type="GO" id="GO:0031638">
    <property type="term" value="P:zymogen activation"/>
    <property type="evidence" value="ECO:0007669"/>
    <property type="project" value="TreeGrafter"/>
</dbReference>
<dbReference type="PANTHER" id="PTHR48071">
    <property type="entry name" value="SRCR DOMAIN-CONTAINING PROTEIN"/>
    <property type="match status" value="1"/>
</dbReference>
<dbReference type="Gene3D" id="2.60.40.10">
    <property type="entry name" value="Immunoglobulins"/>
    <property type="match status" value="1"/>
</dbReference>
<dbReference type="Pfam" id="PF23344">
    <property type="entry name" value="ZP-N"/>
    <property type="match status" value="1"/>
</dbReference>
<accession>A0A8U0QIF2</accession>
<feature type="domain" description="SRCR" evidence="25">
    <location>
        <begin position="509"/>
        <end position="609"/>
    </location>
</feature>
<dbReference type="Gene3D" id="3.10.250.10">
    <property type="entry name" value="SRCR-like domain"/>
    <property type="match status" value="3"/>
</dbReference>
<feature type="disulfide bond" evidence="22">
    <location>
        <begin position="97"/>
        <end position="161"/>
    </location>
</feature>
<comment type="function">
    <text evidence="17">Binds to extracellular matrix proteins. Binds to pathogen-associated molecular patterns (PAMPs) present on the cell walls of Gram-positive and Gram-negative bacteria and fungi, behaving as a pattern recognition receptor (PRR). Induces bacterial and fungal aggregation and subsequent inhibition of PAMP-induced cytokine release. Does not possess intrinsic bactericidal activity. May play a role in the innate defense and homeostasis of certain epithelial surfaces.</text>
</comment>
<comment type="subunit">
    <text evidence="20">Interacts with LGALS1 and laminin.</text>
</comment>
<evidence type="ECO:0000256" key="8">
    <source>
        <dbReference type="ARBA" id="ARBA00022729"/>
    </source>
</evidence>
<dbReference type="PROSITE" id="PS00420">
    <property type="entry name" value="SRCR_1"/>
    <property type="match status" value="3"/>
</dbReference>
<dbReference type="PROSITE" id="PS50835">
    <property type="entry name" value="IG_LIKE"/>
    <property type="match status" value="1"/>
</dbReference>
<feature type="chain" id="PRO_5044693948" description="Soluble scavenger receptor cysteine-rich domain-containing protein SSC5D" evidence="24">
    <location>
        <begin position="24"/>
        <end position="899"/>
    </location>
</feature>
<evidence type="ECO:0000256" key="6">
    <source>
        <dbReference type="ARBA" id="ARBA00022525"/>
    </source>
</evidence>
<dbReference type="Gene3D" id="2.60.40.4100">
    <property type="entry name" value="Zona pellucida, ZP-C domain"/>
    <property type="match status" value="1"/>
</dbReference>
<dbReference type="InterPro" id="IPR042235">
    <property type="entry name" value="ZP-C_dom"/>
</dbReference>
<keyword evidence="8 24" id="KW-0732">Signal</keyword>
<feature type="disulfide bond" evidence="22">
    <location>
        <begin position="578"/>
        <end position="588"/>
    </location>
</feature>
<keyword evidence="9" id="KW-0677">Repeat</keyword>
<dbReference type="InterPro" id="IPR003599">
    <property type="entry name" value="Ig_sub"/>
</dbReference>
<feature type="disulfide bond" evidence="22">
    <location>
        <begin position="110"/>
        <end position="171"/>
    </location>
</feature>
<dbReference type="PRINTS" id="PR00258">
    <property type="entry name" value="SPERACTRCPTR"/>
</dbReference>
<dbReference type="SMART" id="SM00406">
    <property type="entry name" value="IGv"/>
    <property type="match status" value="1"/>
</dbReference>
<evidence type="ECO:0000256" key="21">
    <source>
        <dbReference type="ARBA" id="ARBA00069168"/>
    </source>
</evidence>
<feature type="disulfide bond" evidence="22">
    <location>
        <begin position="231"/>
        <end position="295"/>
    </location>
</feature>
<evidence type="ECO:0000256" key="16">
    <source>
        <dbReference type="ARBA" id="ARBA00023180"/>
    </source>
</evidence>
<reference evidence="29 30" key="1">
    <citation type="submission" date="2025-04" db="UniProtKB">
        <authorList>
            <consortium name="RefSeq"/>
        </authorList>
    </citation>
    <scope>IDENTIFICATION</scope>
    <source>
        <tissue evidence="29 30">White muscle</tissue>
    </source>
</reference>
<dbReference type="Proteomes" id="UP000808372">
    <property type="component" value="Chromosome 3"/>
</dbReference>
<feature type="disulfide bond" evidence="22">
    <location>
        <begin position="141"/>
        <end position="151"/>
    </location>
</feature>
<dbReference type="GO" id="GO:0005912">
    <property type="term" value="C:adherens junction"/>
    <property type="evidence" value="ECO:0007669"/>
    <property type="project" value="UniProtKB-SubCell"/>
</dbReference>
<feature type="signal peptide" evidence="24">
    <location>
        <begin position="1"/>
        <end position="23"/>
    </location>
</feature>
<evidence type="ECO:0000256" key="13">
    <source>
        <dbReference type="ARBA" id="ARBA00023136"/>
    </source>
</evidence>
<dbReference type="FunFam" id="2.60.40.10:FF:000304">
    <property type="entry name" value="Nectin cell adhesion molecule 1"/>
    <property type="match status" value="1"/>
</dbReference>
<feature type="domain" description="ZP" evidence="27">
    <location>
        <begin position="622"/>
        <end position="876"/>
    </location>
</feature>
<feature type="domain" description="SRCR" evidence="25">
    <location>
        <begin position="206"/>
        <end position="306"/>
    </location>
</feature>
<comment type="similarity">
    <text evidence="4">Belongs to the nectin family.</text>
</comment>
<dbReference type="GeneID" id="120043798"/>
<evidence type="ECO:0000256" key="7">
    <source>
        <dbReference type="ARBA" id="ARBA00022692"/>
    </source>
</evidence>
<evidence type="ECO:0000256" key="20">
    <source>
        <dbReference type="ARBA" id="ARBA00064153"/>
    </source>
</evidence>
<feature type="disulfide bond" evidence="22">
    <location>
        <begin position="275"/>
        <end position="285"/>
    </location>
</feature>
<proteinExistence type="inferred from homology"/>
<evidence type="ECO:0000256" key="3">
    <source>
        <dbReference type="ARBA" id="ARBA00004613"/>
    </source>
</evidence>
<dbReference type="RefSeq" id="XP_038844288.1">
    <property type="nucleotide sequence ID" value="XM_038988360.1"/>
</dbReference>
<comment type="function">
    <text evidence="18">Cell adhesion molecule that promotes cell-cell contacts and plays important roles in the development of the nervous system. Acts by forming homophilic or heterophilic trans-dimers.</text>
</comment>
<dbReference type="InterPro" id="IPR001190">
    <property type="entry name" value="SRCR"/>
</dbReference>
<dbReference type="InterPro" id="IPR055355">
    <property type="entry name" value="ZP-C"/>
</dbReference>
<dbReference type="InterPro" id="IPR007110">
    <property type="entry name" value="Ig-like_dom"/>
</dbReference>
<dbReference type="InterPro" id="IPR055356">
    <property type="entry name" value="ZP-N"/>
</dbReference>
<dbReference type="SMART" id="SM00202">
    <property type="entry name" value="SR"/>
    <property type="match status" value="3"/>
</dbReference>
<evidence type="ECO:0000256" key="14">
    <source>
        <dbReference type="ARBA" id="ARBA00023157"/>
    </source>
</evidence>
<dbReference type="KEGG" id="snh:120043798"/>
<feature type="disulfide bond" evidence="22">
    <location>
        <begin position="534"/>
        <end position="598"/>
    </location>
</feature>
<dbReference type="SUPFAM" id="SSF56487">
    <property type="entry name" value="SRCR-like"/>
    <property type="match status" value="3"/>
</dbReference>
<dbReference type="AlphaFoldDB" id="A0A8U0QIF2"/>
<dbReference type="SMART" id="SM00409">
    <property type="entry name" value="IG"/>
    <property type="match status" value="1"/>
</dbReference>
<dbReference type="InterPro" id="IPR013106">
    <property type="entry name" value="Ig_V-set"/>
</dbReference>
<keyword evidence="14 22" id="KW-1015">Disulfide bond</keyword>
<evidence type="ECO:0000256" key="5">
    <source>
        <dbReference type="ARBA" id="ARBA00022475"/>
    </source>
</evidence>
<dbReference type="PANTHER" id="PTHR48071:SF15">
    <property type="entry name" value="SRCR DOMAIN-CONTAINING PROTEIN"/>
    <property type="match status" value="1"/>
</dbReference>
<dbReference type="InterPro" id="IPR036772">
    <property type="entry name" value="SRCR-like_dom_sf"/>
</dbReference>
<evidence type="ECO:0000256" key="15">
    <source>
        <dbReference type="ARBA" id="ARBA00023170"/>
    </source>
</evidence>
<evidence type="ECO:0000256" key="9">
    <source>
        <dbReference type="ARBA" id="ARBA00022737"/>
    </source>
</evidence>
<organism evidence="28 29">
    <name type="scientific">Salvelinus namaycush</name>
    <name type="common">Lake trout</name>
    <name type="synonym">Salmo namaycush</name>
    <dbReference type="NCBI Taxonomy" id="8040"/>
    <lineage>
        <taxon>Eukaryota</taxon>
        <taxon>Metazoa</taxon>
        <taxon>Chordata</taxon>
        <taxon>Craniata</taxon>
        <taxon>Vertebrata</taxon>
        <taxon>Euteleostomi</taxon>
        <taxon>Actinopterygii</taxon>
        <taxon>Neopterygii</taxon>
        <taxon>Teleostei</taxon>
        <taxon>Protacanthopterygii</taxon>
        <taxon>Salmoniformes</taxon>
        <taxon>Salmonidae</taxon>
        <taxon>Salmoninae</taxon>
        <taxon>Salvelinus</taxon>
    </lineage>
</organism>
<evidence type="ECO:0000256" key="1">
    <source>
        <dbReference type="ARBA" id="ARBA00004251"/>
    </source>
</evidence>